<dbReference type="GO" id="GO:0007271">
    <property type="term" value="P:synaptic transmission, cholinergic"/>
    <property type="evidence" value="ECO:0007669"/>
    <property type="project" value="TreeGrafter"/>
</dbReference>
<dbReference type="EMBL" id="CAJNOC010000831">
    <property type="protein sequence ID" value="CAF0807877.1"/>
    <property type="molecule type" value="Genomic_DNA"/>
</dbReference>
<feature type="coiled-coil region" evidence="1">
    <location>
        <begin position="1179"/>
        <end position="1206"/>
    </location>
</feature>
<protein>
    <recommendedName>
        <fullName evidence="3">Dynein associated protein domain-containing protein</fullName>
    </recommendedName>
</protein>
<feature type="compositionally biased region" description="Low complexity" evidence="2">
    <location>
        <begin position="47"/>
        <end position="63"/>
    </location>
</feature>
<evidence type="ECO:0000256" key="2">
    <source>
        <dbReference type="SAM" id="MobiDB-lite"/>
    </source>
</evidence>
<feature type="region of interest" description="Disordered" evidence="2">
    <location>
        <begin position="1"/>
        <end position="205"/>
    </location>
</feature>
<feature type="compositionally biased region" description="Polar residues" evidence="2">
    <location>
        <begin position="109"/>
        <end position="120"/>
    </location>
</feature>
<dbReference type="GO" id="GO:0034394">
    <property type="term" value="P:protein localization to cell surface"/>
    <property type="evidence" value="ECO:0007669"/>
    <property type="project" value="TreeGrafter"/>
</dbReference>
<sequence length="1254" mass="143931">MADSNTPQPPKTGIPTPTSNSLLKKPGTGIPSRLPTGVKPSSTIRKSTSIAENASLSSSSSSSIPPPTNLTKIPSGSNKSLTGKEIDEPTSSRSSLSSTSSSSIPPPTNLTKIPSGSNKNLAKPEIKNKDESTPKRESIEKTSQSSLVSSSSSSLTTPITTTSRLAPPSSLKPKTEPKIESKLESQPELKQDTKQDNTSNEENINLKKEIKDLNEKLETLKLKRAEDREKLRELDKLKLNLQTLLEFKTQAQEMISQLNKDLQISKQEAKTYKDEYEAYKDEMSSHESRLEELTVDKELAEARVEELQEEMNKLNEKYEETKLELDVLKGEMEINGVEGAVTSFQTKQLEKEAETLKLALIKLRDLNIQDKAEISSLKKSNEEMTQKISRFQKEIDVLKEEKETFLVQISELNEQVTATLGSEQIIERLSERNLDLESKVAKLEEEISDLEAINDVNDQLQENAKEEEKELRQNLDLAESRIRESEKQIELLKYNIADHEKTILKFRDLVKQLQNENDTISRQLKNKLEEEKETMSQAVNSVNSGQNFDFKQKFFESQIQSKYIENEINLIELQSSRKYSSYLLSFMTESFLKQSGNNECIMTLLFFRRISNKCDLILNHFKEKINKINSNENASKSNLNGQLGFFYDLSVFSSRLKLLCNKFDYILNSCDLKVFLNIGTMYDDFNINEKQIDSIIDLIQRNQLDENISTDGIDKMSVLFQNIINNHLKDEKYDHNAYLEDLVRYAIFSTETISVEIQKLNSLAEVKDDSSEIFLLFREISCKNDEIKASLKKLQRNMPIRDSEKSKNVLIFPNEFLNEFENSIENFNLISKSLKELYNLASNSKIFSSTNETFEPMSGKKLESLAYQACDKIYIKDDNGPYENLRNSFKQINEIITRANICLENGEYEIELSDEEFKIRKYQVNSPIQKSAELFKNTLVEAESIKFKLEDKEEEIKELKKNLKHKVDELSEQKIRLSIVEKKSETQQKELEEKIKKLNEEIEEIKAEQAKKEKEHSDTLEALQQELDSLEKDRKELKDKIRKATFNEIRQSLTNSESLNHLQSNDSPSLKTQNSLIDSSSLVQEINVLKCQNKLLQKSLNEAKQAYVNSLMNDLPQNNFNSDFNILVKNTDEKHKNFIELTKKTNDLLKDVYSSFANVKIEDLTKKVNHRIDRNKLEEKNLYLQVNKIQEKLANLQKELVTSTNDNGKIVNSSKRNLIAEISMPVINSKVTSGNRVIDLNVNLDEIKHIMRNF</sequence>
<dbReference type="OrthoDB" id="2130750at2759"/>
<dbReference type="PANTHER" id="PTHR21723">
    <property type="entry name" value="RESISTANCE TO INHIBITORS OF CHOLINESTERASE PROTEIN 3 RIC3"/>
    <property type="match status" value="1"/>
</dbReference>
<keyword evidence="5" id="KW-1185">Reference proteome</keyword>
<comment type="caution">
    <text evidence="4">The sequence shown here is derived from an EMBL/GenBank/DDBJ whole genome shotgun (WGS) entry which is preliminary data.</text>
</comment>
<dbReference type="AlphaFoldDB" id="A0A813TAA9"/>
<evidence type="ECO:0000313" key="5">
    <source>
        <dbReference type="Proteomes" id="UP000663879"/>
    </source>
</evidence>
<evidence type="ECO:0000256" key="1">
    <source>
        <dbReference type="SAM" id="Coils"/>
    </source>
</evidence>
<feature type="compositionally biased region" description="Basic and acidic residues" evidence="2">
    <location>
        <begin position="122"/>
        <end position="140"/>
    </location>
</feature>
<dbReference type="GO" id="GO:0043025">
    <property type="term" value="C:neuronal cell body"/>
    <property type="evidence" value="ECO:0007669"/>
    <property type="project" value="TreeGrafter"/>
</dbReference>
<proteinExistence type="predicted"/>
<reference evidence="4" key="1">
    <citation type="submission" date="2021-02" db="EMBL/GenBank/DDBJ databases">
        <authorList>
            <person name="Nowell W R."/>
        </authorList>
    </citation>
    <scope>NUCLEOTIDE SEQUENCE</scope>
    <source>
        <strain evidence="4">Ploen Becks lab</strain>
    </source>
</reference>
<feature type="domain" description="Dynein associated protein" evidence="3">
    <location>
        <begin position="513"/>
        <end position="798"/>
    </location>
</feature>
<evidence type="ECO:0000313" key="4">
    <source>
        <dbReference type="EMBL" id="CAF0807877.1"/>
    </source>
</evidence>
<organism evidence="4 5">
    <name type="scientific">Brachionus calyciflorus</name>
    <dbReference type="NCBI Taxonomy" id="104777"/>
    <lineage>
        <taxon>Eukaryota</taxon>
        <taxon>Metazoa</taxon>
        <taxon>Spiralia</taxon>
        <taxon>Gnathifera</taxon>
        <taxon>Rotifera</taxon>
        <taxon>Eurotatoria</taxon>
        <taxon>Monogononta</taxon>
        <taxon>Pseudotrocha</taxon>
        <taxon>Ploima</taxon>
        <taxon>Brachionidae</taxon>
        <taxon>Brachionus</taxon>
    </lineage>
</organism>
<keyword evidence="1" id="KW-0175">Coiled coil</keyword>
<evidence type="ECO:0000259" key="3">
    <source>
        <dbReference type="Pfam" id="PF12455"/>
    </source>
</evidence>
<dbReference type="Gene3D" id="6.10.250.1080">
    <property type="match status" value="1"/>
</dbReference>
<dbReference type="InterPro" id="IPR026160">
    <property type="entry name" value="Ric3"/>
</dbReference>
<feature type="compositionally biased region" description="Low complexity" evidence="2">
    <location>
        <begin position="89"/>
        <end position="103"/>
    </location>
</feature>
<dbReference type="PANTHER" id="PTHR21723:SF3">
    <property type="entry name" value="PROTEIN RIC-3"/>
    <property type="match status" value="1"/>
</dbReference>
<dbReference type="Pfam" id="PF12455">
    <property type="entry name" value="Dynactin"/>
    <property type="match status" value="1"/>
</dbReference>
<dbReference type="InterPro" id="IPR022157">
    <property type="entry name" value="Dynactin"/>
</dbReference>
<feature type="compositionally biased region" description="Basic and acidic residues" evidence="2">
    <location>
        <begin position="173"/>
        <end position="195"/>
    </location>
</feature>
<feature type="compositionally biased region" description="Polar residues" evidence="2">
    <location>
        <begin position="71"/>
        <end position="81"/>
    </location>
</feature>
<accession>A0A813TAA9</accession>
<feature type="compositionally biased region" description="Low complexity" evidence="2">
    <location>
        <begin position="142"/>
        <end position="163"/>
    </location>
</feature>
<feature type="coiled-coil region" evidence="1">
    <location>
        <begin position="942"/>
        <end position="1047"/>
    </location>
</feature>
<dbReference type="GO" id="GO:0043005">
    <property type="term" value="C:neuron projection"/>
    <property type="evidence" value="ECO:0007669"/>
    <property type="project" value="TreeGrafter"/>
</dbReference>
<dbReference type="GO" id="GO:0045202">
    <property type="term" value="C:synapse"/>
    <property type="evidence" value="ECO:0007669"/>
    <property type="project" value="GOC"/>
</dbReference>
<gene>
    <name evidence="4" type="ORF">OXX778_LOCUS6815</name>
</gene>
<name>A0A813TAA9_9BILA</name>
<dbReference type="Proteomes" id="UP000663879">
    <property type="component" value="Unassembled WGS sequence"/>
</dbReference>